<keyword evidence="1" id="KW-0175">Coiled coil</keyword>
<proteinExistence type="predicted"/>
<evidence type="ECO:0000256" key="1">
    <source>
        <dbReference type="SAM" id="Coils"/>
    </source>
</evidence>
<comment type="caution">
    <text evidence="3">The sequence shown here is derived from an EMBL/GenBank/DDBJ whole genome shotgun (WGS) entry which is preliminary data.</text>
</comment>
<reference evidence="3 4" key="1">
    <citation type="journal article" date="2018" name="ISME J.">
        <title>Endosymbiont genomes yield clues of tubeworm success.</title>
        <authorList>
            <person name="Li Y."/>
            <person name="Liles M.R."/>
            <person name="Halanych K.M."/>
        </authorList>
    </citation>
    <scope>NUCLEOTIDE SEQUENCE [LARGE SCALE GENOMIC DNA]</scope>
    <source>
        <strain evidence="3">A1464</strain>
    </source>
</reference>
<evidence type="ECO:0000259" key="2">
    <source>
        <dbReference type="PROSITE" id="PS50921"/>
    </source>
</evidence>
<dbReference type="Gene3D" id="1.10.10.10">
    <property type="entry name" value="Winged helix-like DNA-binding domain superfamily/Winged helix DNA-binding domain"/>
    <property type="match status" value="1"/>
</dbReference>
<dbReference type="SMART" id="SM01012">
    <property type="entry name" value="ANTAR"/>
    <property type="match status" value="1"/>
</dbReference>
<dbReference type="GO" id="GO:0003723">
    <property type="term" value="F:RNA binding"/>
    <property type="evidence" value="ECO:0007669"/>
    <property type="project" value="InterPro"/>
</dbReference>
<dbReference type="SUPFAM" id="SSF52172">
    <property type="entry name" value="CheY-like"/>
    <property type="match status" value="1"/>
</dbReference>
<dbReference type="InterPro" id="IPR011006">
    <property type="entry name" value="CheY-like_superfamily"/>
</dbReference>
<gene>
    <name evidence="3" type="ORF">DIZ80_04580</name>
</gene>
<accession>A0A370DIJ8</accession>
<sequence>MNITLIYESVEHQNKTAMLLVDAGYTINKTCDTESQWFDDVKKDTPDVLIISVSSPNRKLFQQLGNFKGQVICPVIVLANTAEINITQDVILAGADSCVTGNIAANRIQSLIEICLARFKVTRFQIEEIEGLNKNIESLESRLSDRKDIEKAKGMLMNSYNMNEDDAYNAMRRMAMDTGNKLGDVSRNIISMSNILN</sequence>
<dbReference type="Gene3D" id="3.40.50.2300">
    <property type="match status" value="1"/>
</dbReference>
<dbReference type="PROSITE" id="PS50921">
    <property type="entry name" value="ANTAR"/>
    <property type="match status" value="1"/>
</dbReference>
<keyword evidence="4" id="KW-1185">Reference proteome</keyword>
<dbReference type="InterPro" id="IPR008327">
    <property type="entry name" value="Sig_transdc_resp-reg_antiterm"/>
</dbReference>
<feature type="coiled-coil region" evidence="1">
    <location>
        <begin position="122"/>
        <end position="149"/>
    </location>
</feature>
<protein>
    <recommendedName>
        <fullName evidence="2">ANTAR domain-containing protein</fullName>
    </recommendedName>
</protein>
<name>A0A370DIJ8_9GAMM</name>
<dbReference type="EMBL" id="QFXC01000007">
    <property type="protein sequence ID" value="RDH84748.1"/>
    <property type="molecule type" value="Genomic_DNA"/>
</dbReference>
<organism evidence="3 4">
    <name type="scientific">endosymbiont of Galathealinum brachiosum</name>
    <dbReference type="NCBI Taxonomy" id="2200906"/>
    <lineage>
        <taxon>Bacteria</taxon>
        <taxon>Pseudomonadati</taxon>
        <taxon>Pseudomonadota</taxon>
        <taxon>Gammaproteobacteria</taxon>
        <taxon>sulfur-oxidizing symbionts</taxon>
    </lineage>
</organism>
<dbReference type="Pfam" id="PF03861">
    <property type="entry name" value="ANTAR"/>
    <property type="match status" value="1"/>
</dbReference>
<dbReference type="PIRSF" id="PIRSF036382">
    <property type="entry name" value="RR_antiterm"/>
    <property type="match status" value="1"/>
</dbReference>
<dbReference type="AlphaFoldDB" id="A0A370DIJ8"/>
<evidence type="ECO:0000313" key="3">
    <source>
        <dbReference type="EMBL" id="RDH84748.1"/>
    </source>
</evidence>
<dbReference type="InterPro" id="IPR036388">
    <property type="entry name" value="WH-like_DNA-bd_sf"/>
</dbReference>
<dbReference type="Proteomes" id="UP000254266">
    <property type="component" value="Unassembled WGS sequence"/>
</dbReference>
<feature type="domain" description="ANTAR" evidence="2">
    <location>
        <begin position="129"/>
        <end position="190"/>
    </location>
</feature>
<dbReference type="InterPro" id="IPR005561">
    <property type="entry name" value="ANTAR"/>
</dbReference>
<evidence type="ECO:0000313" key="4">
    <source>
        <dbReference type="Proteomes" id="UP000254266"/>
    </source>
</evidence>